<keyword evidence="13" id="KW-1185">Reference proteome</keyword>
<organism evidence="12 13">
    <name type="scientific">Jaculus jaculus</name>
    <name type="common">Lesser Egyptian jerboa</name>
    <dbReference type="NCBI Taxonomy" id="51337"/>
    <lineage>
        <taxon>Eukaryota</taxon>
        <taxon>Metazoa</taxon>
        <taxon>Chordata</taxon>
        <taxon>Craniata</taxon>
        <taxon>Vertebrata</taxon>
        <taxon>Euteleostomi</taxon>
        <taxon>Mammalia</taxon>
        <taxon>Eutheria</taxon>
        <taxon>Euarchontoglires</taxon>
        <taxon>Glires</taxon>
        <taxon>Rodentia</taxon>
        <taxon>Myomorpha</taxon>
        <taxon>Dipodoidea</taxon>
        <taxon>Dipodidae</taxon>
        <taxon>Dipodinae</taxon>
        <taxon>Jaculus</taxon>
    </lineage>
</organism>
<dbReference type="GeneTree" id="ENSGT00730000111443"/>
<dbReference type="InterPro" id="IPR023412">
    <property type="entry name" value="RNaseA_domain"/>
</dbReference>
<dbReference type="Ensembl" id="ENSJJAT00000024039.1">
    <property type="protein sequence ID" value="ENSJJAP00000017519.1"/>
    <property type="gene ID" value="ENSJJAG00000019054.1"/>
</dbReference>
<dbReference type="SMART" id="SM00092">
    <property type="entry name" value="RNAse_Pc"/>
    <property type="match status" value="1"/>
</dbReference>
<keyword evidence="4" id="KW-0964">Secreted</keyword>
<evidence type="ECO:0000259" key="11">
    <source>
        <dbReference type="SMART" id="SM00092"/>
    </source>
</evidence>
<reference evidence="12" key="1">
    <citation type="submission" date="2025-08" db="UniProtKB">
        <authorList>
            <consortium name="Ensembl"/>
        </authorList>
    </citation>
    <scope>IDENTIFICATION</scope>
</reference>
<keyword evidence="5 10" id="KW-0732">Signal</keyword>
<dbReference type="InterPro" id="IPR036816">
    <property type="entry name" value="RNaseA-like_dom_sf"/>
</dbReference>
<comment type="subcellular location">
    <subcellularLocation>
        <location evidence="1">Secreted</location>
    </subcellularLocation>
</comment>
<evidence type="ECO:0000256" key="4">
    <source>
        <dbReference type="ARBA" id="ARBA00022525"/>
    </source>
</evidence>
<gene>
    <name evidence="12" type="primary">Rnase10</name>
</gene>
<evidence type="ECO:0000256" key="6">
    <source>
        <dbReference type="ARBA" id="ARBA00022889"/>
    </source>
</evidence>
<evidence type="ECO:0000256" key="1">
    <source>
        <dbReference type="ARBA" id="ARBA00004613"/>
    </source>
</evidence>
<keyword evidence="8" id="KW-0278">Fertilization</keyword>
<evidence type="ECO:0000256" key="3">
    <source>
        <dbReference type="ARBA" id="ARBA00021355"/>
    </source>
</evidence>
<protein>
    <recommendedName>
        <fullName evidence="3">Inactive ribonuclease-like protein 10</fullName>
    </recommendedName>
</protein>
<dbReference type="FunFam" id="3.10.130.10:FF:000002">
    <property type="entry name" value="Inactive ribonuclease-like protein 10"/>
    <property type="match status" value="1"/>
</dbReference>
<dbReference type="GO" id="GO:0050830">
    <property type="term" value="P:defense response to Gram-positive bacterium"/>
    <property type="evidence" value="ECO:0007669"/>
    <property type="project" value="TreeGrafter"/>
</dbReference>
<keyword evidence="7" id="KW-0325">Glycoprotein</keyword>
<comment type="function">
    <text evidence="9">Secreted proximal epididymal protein required for post-testicular sperm maturation and male fertility. May be involved in sperm adhesion to the egg zona pellucida. Does not have ribonuclease activity.</text>
</comment>
<evidence type="ECO:0000256" key="5">
    <source>
        <dbReference type="ARBA" id="ARBA00022729"/>
    </source>
</evidence>
<dbReference type="PANTHER" id="PTHR11437:SF63">
    <property type="entry name" value="INACTIVE RIBONUCLEASE-LIKE PROTEIN 10"/>
    <property type="match status" value="1"/>
</dbReference>
<dbReference type="Proteomes" id="UP000694385">
    <property type="component" value="Unassembled WGS sequence"/>
</dbReference>
<name>A0A8C5KZV4_JACJA</name>
<dbReference type="InterPro" id="IPR001427">
    <property type="entry name" value="RNaseA"/>
</dbReference>
<dbReference type="PANTHER" id="PTHR11437">
    <property type="entry name" value="RIBONUCLEASE"/>
    <property type="match status" value="1"/>
</dbReference>
<dbReference type="GO" id="GO:0007155">
    <property type="term" value="P:cell adhesion"/>
    <property type="evidence" value="ECO:0007669"/>
    <property type="project" value="UniProtKB-KW"/>
</dbReference>
<evidence type="ECO:0000256" key="7">
    <source>
        <dbReference type="ARBA" id="ARBA00023180"/>
    </source>
</evidence>
<reference evidence="12" key="2">
    <citation type="submission" date="2025-09" db="UniProtKB">
        <authorList>
            <consortium name="Ensembl"/>
        </authorList>
    </citation>
    <scope>IDENTIFICATION</scope>
</reference>
<dbReference type="SUPFAM" id="SSF54076">
    <property type="entry name" value="RNase A-like"/>
    <property type="match status" value="1"/>
</dbReference>
<dbReference type="PRINTS" id="PR00794">
    <property type="entry name" value="RIBONUCLEASE"/>
</dbReference>
<accession>A0A8C5KZV4</accession>
<dbReference type="Pfam" id="PF00074">
    <property type="entry name" value="RnaseA"/>
    <property type="match status" value="1"/>
</dbReference>
<evidence type="ECO:0000256" key="2">
    <source>
        <dbReference type="ARBA" id="ARBA00005600"/>
    </source>
</evidence>
<evidence type="ECO:0000313" key="12">
    <source>
        <dbReference type="Ensembl" id="ENSJJAP00000017519.1"/>
    </source>
</evidence>
<feature type="chain" id="PRO_5034408371" description="Inactive ribonuclease-like protein 10" evidence="10">
    <location>
        <begin position="20"/>
        <end position="197"/>
    </location>
</feature>
<evidence type="ECO:0000256" key="8">
    <source>
        <dbReference type="ARBA" id="ARBA00023279"/>
    </source>
</evidence>
<feature type="domain" description="Ribonuclease A-domain" evidence="11">
    <location>
        <begin position="82"/>
        <end position="192"/>
    </location>
</feature>
<dbReference type="GO" id="GO:0007338">
    <property type="term" value="P:single fertilization"/>
    <property type="evidence" value="ECO:0007669"/>
    <property type="project" value="UniProtKB-KW"/>
</dbReference>
<dbReference type="Gene3D" id="3.10.130.10">
    <property type="entry name" value="Ribonuclease A-like domain"/>
    <property type="match status" value="1"/>
</dbReference>
<keyword evidence="6" id="KW-0130">Cell adhesion</keyword>
<dbReference type="CDD" id="cd00163">
    <property type="entry name" value="RNase_A"/>
    <property type="match status" value="1"/>
</dbReference>
<dbReference type="AlphaFoldDB" id="A0A8C5KZV4"/>
<dbReference type="GO" id="GO:0005576">
    <property type="term" value="C:extracellular region"/>
    <property type="evidence" value="ECO:0007669"/>
    <property type="project" value="UniProtKB-SubCell"/>
</dbReference>
<proteinExistence type="inferred from homology"/>
<feature type="signal peptide" evidence="10">
    <location>
        <begin position="1"/>
        <end position="19"/>
    </location>
</feature>
<evidence type="ECO:0000313" key="13">
    <source>
        <dbReference type="Proteomes" id="UP000694385"/>
    </source>
</evidence>
<sequence>CMLLLLLLSLGLGLHLAAAVIEDSDQPLNEFWFSDSQDKQEDTRTTETLMLSNKEVAQPGWPEEAILSEDEVGGNSILRAEALYPSNKDHLGLDLNYQECNAMMIHKIKGDKHHCIDQYTFIHEEPSTAKAVCNSPVVACDLKGATCHKSPYPFDLTLCKLSKPGQVTPKCNYLTYIMKKVIIITCHHMEIQLTSVS</sequence>
<evidence type="ECO:0000256" key="9">
    <source>
        <dbReference type="ARBA" id="ARBA00045197"/>
    </source>
</evidence>
<comment type="similarity">
    <text evidence="2">Belongs to the pancreatic ribonuclease family.</text>
</comment>
<dbReference type="OMA" id="GQVTPHC"/>
<dbReference type="GO" id="GO:0003676">
    <property type="term" value="F:nucleic acid binding"/>
    <property type="evidence" value="ECO:0007669"/>
    <property type="project" value="InterPro"/>
</dbReference>
<evidence type="ECO:0000256" key="10">
    <source>
        <dbReference type="SAM" id="SignalP"/>
    </source>
</evidence>